<dbReference type="SMART" id="SM00670">
    <property type="entry name" value="PINc"/>
    <property type="match status" value="1"/>
</dbReference>
<sequence>MIKIVIDSNVIISALIFGGKPRKILEHIIAGRLQLYLSLEILEEIQGVLRGKKFQFPSRMTSFIIAELESLAQIVEPQVAIGCIIEDPDDNRILECAVEATSDYIISGDEHLLKIRQYEQISIVNPSDFLTLLKKKM</sequence>
<feature type="domain" description="PIN" evidence="1">
    <location>
        <begin position="2"/>
        <end position="114"/>
    </location>
</feature>
<dbReference type="SUPFAM" id="SSF88723">
    <property type="entry name" value="PIN domain-like"/>
    <property type="match status" value="1"/>
</dbReference>
<dbReference type="Proteomes" id="UP001594351">
    <property type="component" value="Unassembled WGS sequence"/>
</dbReference>
<gene>
    <name evidence="2" type="ORF">ACFL27_06670</name>
</gene>
<name>A0ABV6YUJ0_UNCC1</name>
<dbReference type="Gene3D" id="3.40.50.1010">
    <property type="entry name" value="5'-nuclease"/>
    <property type="match status" value="1"/>
</dbReference>
<dbReference type="EMBL" id="JBHPBY010000064">
    <property type="protein sequence ID" value="MFC1849876.1"/>
    <property type="molecule type" value="Genomic_DNA"/>
</dbReference>
<dbReference type="InterPro" id="IPR002850">
    <property type="entry name" value="PIN_toxin-like"/>
</dbReference>
<accession>A0ABV6YUJ0</accession>
<reference evidence="2 3" key="1">
    <citation type="submission" date="2024-09" db="EMBL/GenBank/DDBJ databases">
        <title>Laminarin stimulates single cell rates of sulfate reduction while oxygen inhibits transcriptomic activity in coastal marine sediment.</title>
        <authorList>
            <person name="Lindsay M."/>
            <person name="Orcutt B."/>
            <person name="Emerson D."/>
            <person name="Stepanauskas R."/>
            <person name="D'Angelo T."/>
        </authorList>
    </citation>
    <scope>NUCLEOTIDE SEQUENCE [LARGE SCALE GENOMIC DNA]</scope>
    <source>
        <strain evidence="2">SAG AM-311-K15</strain>
    </source>
</reference>
<keyword evidence="3" id="KW-1185">Reference proteome</keyword>
<dbReference type="PANTHER" id="PTHR34610:SF3">
    <property type="entry name" value="SSL7007 PROTEIN"/>
    <property type="match status" value="1"/>
</dbReference>
<organism evidence="2 3">
    <name type="scientific">candidate division CSSED10-310 bacterium</name>
    <dbReference type="NCBI Taxonomy" id="2855610"/>
    <lineage>
        <taxon>Bacteria</taxon>
        <taxon>Bacteria division CSSED10-310</taxon>
    </lineage>
</organism>
<comment type="caution">
    <text evidence="2">The sequence shown here is derived from an EMBL/GenBank/DDBJ whole genome shotgun (WGS) entry which is preliminary data.</text>
</comment>
<proteinExistence type="predicted"/>
<protein>
    <submittedName>
        <fullName evidence="2">Toxin-antitoxin system toxin component, PIN family</fullName>
    </submittedName>
</protein>
<dbReference type="PANTHER" id="PTHR34610">
    <property type="entry name" value="SSL7007 PROTEIN"/>
    <property type="match status" value="1"/>
</dbReference>
<dbReference type="Pfam" id="PF13470">
    <property type="entry name" value="PIN_3"/>
    <property type="match status" value="1"/>
</dbReference>
<dbReference type="InterPro" id="IPR002716">
    <property type="entry name" value="PIN_dom"/>
</dbReference>
<evidence type="ECO:0000313" key="2">
    <source>
        <dbReference type="EMBL" id="MFC1849876.1"/>
    </source>
</evidence>
<evidence type="ECO:0000313" key="3">
    <source>
        <dbReference type="Proteomes" id="UP001594351"/>
    </source>
</evidence>
<dbReference type="InterPro" id="IPR029060">
    <property type="entry name" value="PIN-like_dom_sf"/>
</dbReference>
<dbReference type="NCBIfam" id="TIGR00305">
    <property type="entry name" value="putative toxin-antitoxin system toxin component, PIN family"/>
    <property type="match status" value="1"/>
</dbReference>
<evidence type="ECO:0000259" key="1">
    <source>
        <dbReference type="SMART" id="SM00670"/>
    </source>
</evidence>